<dbReference type="GO" id="GO:0008446">
    <property type="term" value="F:GDP-mannose 4,6-dehydratase activity"/>
    <property type="evidence" value="ECO:0007669"/>
    <property type="project" value="UniProtKB-EC"/>
</dbReference>
<reference evidence="6 7" key="1">
    <citation type="submission" date="2014-06" db="EMBL/GenBank/DDBJ databases">
        <authorList>
            <person name="Swart Estienne"/>
        </authorList>
    </citation>
    <scope>NUCLEOTIDE SEQUENCE [LARGE SCALE GENOMIC DNA]</scope>
    <source>
        <strain evidence="6 7">130c</strain>
    </source>
</reference>
<dbReference type="CDD" id="cd05260">
    <property type="entry name" value="GDP_MD_SDR_e"/>
    <property type="match status" value="1"/>
</dbReference>
<name>A0A078AXU1_STYLE</name>
<evidence type="ECO:0000256" key="1">
    <source>
        <dbReference type="ARBA" id="ARBA00001937"/>
    </source>
</evidence>
<evidence type="ECO:0000313" key="7">
    <source>
        <dbReference type="Proteomes" id="UP000039865"/>
    </source>
</evidence>
<dbReference type="EC" id="4.2.1.47" evidence="3"/>
<dbReference type="InterPro" id="IPR036291">
    <property type="entry name" value="NAD(P)-bd_dom_sf"/>
</dbReference>
<feature type="domain" description="NAD(P)-binding" evidence="5">
    <location>
        <begin position="32"/>
        <end position="373"/>
    </location>
</feature>
<dbReference type="GO" id="GO:0042351">
    <property type="term" value="P:'de novo' GDP-L-fucose biosynthetic process"/>
    <property type="evidence" value="ECO:0007669"/>
    <property type="project" value="TreeGrafter"/>
</dbReference>
<dbReference type="SUPFAM" id="SSF51735">
    <property type="entry name" value="NAD(P)-binding Rossmann-fold domains"/>
    <property type="match status" value="1"/>
</dbReference>
<dbReference type="EMBL" id="CCKQ01015058">
    <property type="protein sequence ID" value="CDW86871.1"/>
    <property type="molecule type" value="Genomic_DNA"/>
</dbReference>
<comment type="similarity">
    <text evidence="2">Belongs to the NAD(P)-dependent epimerase/dehydratase family. GDP-mannose 4,6-dehydratase subfamily.</text>
</comment>
<dbReference type="PANTHER" id="PTHR43715">
    <property type="entry name" value="GDP-MANNOSE 4,6-DEHYDRATASE"/>
    <property type="match status" value="1"/>
</dbReference>
<evidence type="ECO:0000259" key="5">
    <source>
        <dbReference type="Pfam" id="PF16363"/>
    </source>
</evidence>
<evidence type="ECO:0000256" key="2">
    <source>
        <dbReference type="ARBA" id="ARBA00009263"/>
    </source>
</evidence>
<dbReference type="InterPro" id="IPR016040">
    <property type="entry name" value="NAD(P)-bd_dom"/>
</dbReference>
<dbReference type="OMA" id="HWQTVNY"/>
<keyword evidence="4" id="KW-0456">Lyase</keyword>
<dbReference type="AlphaFoldDB" id="A0A078AXU1"/>
<dbReference type="PANTHER" id="PTHR43715:SF1">
    <property type="entry name" value="GDP-MANNOSE 4,6 DEHYDRATASE"/>
    <property type="match status" value="1"/>
</dbReference>
<evidence type="ECO:0000313" key="6">
    <source>
        <dbReference type="EMBL" id="CDW86871.1"/>
    </source>
</evidence>
<evidence type="ECO:0000256" key="4">
    <source>
        <dbReference type="ARBA" id="ARBA00023239"/>
    </source>
</evidence>
<dbReference type="InParanoid" id="A0A078AXU1"/>
<dbReference type="Pfam" id="PF16363">
    <property type="entry name" value="GDP_Man_Dehyd"/>
    <property type="match status" value="1"/>
</dbReference>
<gene>
    <name evidence="6" type="primary">Contig3255.g3479</name>
    <name evidence="6" type="ORF">STYLEM_15971</name>
</gene>
<dbReference type="FunCoup" id="A0A078AXU1">
    <property type="interactions" value="57"/>
</dbReference>
<evidence type="ECO:0000256" key="3">
    <source>
        <dbReference type="ARBA" id="ARBA00011989"/>
    </source>
</evidence>
<comment type="cofactor">
    <cofactor evidence="1">
        <name>NADP(+)</name>
        <dbReference type="ChEBI" id="CHEBI:58349"/>
    </cofactor>
</comment>
<dbReference type="InterPro" id="IPR006368">
    <property type="entry name" value="GDP_Man_deHydtase"/>
</dbReference>
<dbReference type="Gene3D" id="3.90.25.10">
    <property type="entry name" value="UDP-galactose 4-epimerase, domain 1"/>
    <property type="match status" value="1"/>
</dbReference>
<accession>A0A078AXU1</accession>
<dbReference type="Gene3D" id="3.40.50.720">
    <property type="entry name" value="NAD(P)-binding Rossmann-like Domain"/>
    <property type="match status" value="1"/>
</dbReference>
<keyword evidence="7" id="KW-1185">Reference proteome</keyword>
<dbReference type="Proteomes" id="UP000039865">
    <property type="component" value="Unassembled WGS sequence"/>
</dbReference>
<dbReference type="FunFam" id="3.40.50.720:FF:000924">
    <property type="entry name" value="GDP-mannose 4,6 dehydratase"/>
    <property type="match status" value="1"/>
</dbReference>
<sequence>MEKLYPQLWPKRLVPDDIQSLLPVGRNRTAFLTGITGQDGLYMTAYLLFHQKEYDYTVYGVVRKNSATLPFLFQYNEFLQTLEISKARKIILVYGDVTDQMFMHNAIAKAQPDEIYNFAALSQVQHSFDGPGVTMDTNISGLTNICQAVLSLKMINVRIFHASTSEMFGDVIQKNGEAIVTEGFPFNPMSPYAVSKITNYYQVQFYKNVYKMFICTGLTFNHESPLRQETFITRKITKAVARIKIGLQDRLRVGNIYAKRDWGHAFNYVQAFWKLLNKQDEPDDLVIATCETVSVKEFIEQAFRVAGYTNIEWKGEGSDEKLIDRDADKILLEIDPQFYRPGEVPFLRGNPQRIKEKLGWEPNILWRELLEEMLEYDLKLAKLEENSLLQLQNKTQL</sequence>
<protein>
    <recommendedName>
        <fullName evidence="3">GDP-mannose 4,6-dehydratase</fullName>
        <ecNumber evidence="3">4.2.1.47</ecNumber>
    </recommendedName>
</protein>
<organism evidence="6 7">
    <name type="scientific">Stylonychia lemnae</name>
    <name type="common">Ciliate</name>
    <dbReference type="NCBI Taxonomy" id="5949"/>
    <lineage>
        <taxon>Eukaryota</taxon>
        <taxon>Sar</taxon>
        <taxon>Alveolata</taxon>
        <taxon>Ciliophora</taxon>
        <taxon>Intramacronucleata</taxon>
        <taxon>Spirotrichea</taxon>
        <taxon>Stichotrichia</taxon>
        <taxon>Sporadotrichida</taxon>
        <taxon>Oxytrichidae</taxon>
        <taxon>Stylonychinae</taxon>
        <taxon>Stylonychia</taxon>
    </lineage>
</organism>
<proteinExistence type="inferred from homology"/>
<dbReference type="OrthoDB" id="10253554at2759"/>